<dbReference type="FunFam" id="3.30.70.270:FF:000001">
    <property type="entry name" value="Diguanylate cyclase domain protein"/>
    <property type="match status" value="1"/>
</dbReference>
<dbReference type="CDD" id="cd01949">
    <property type="entry name" value="GGDEF"/>
    <property type="match status" value="1"/>
</dbReference>
<dbReference type="InterPro" id="IPR029787">
    <property type="entry name" value="Nucleotide_cyclase"/>
</dbReference>
<dbReference type="PANTHER" id="PTHR45138:SF9">
    <property type="entry name" value="DIGUANYLATE CYCLASE DGCM-RELATED"/>
    <property type="match status" value="1"/>
</dbReference>
<evidence type="ECO:0000313" key="6">
    <source>
        <dbReference type="EMBL" id="RJP64682.1"/>
    </source>
</evidence>
<dbReference type="EMBL" id="QZKI01000136">
    <property type="protein sequence ID" value="RJP64682.1"/>
    <property type="molecule type" value="Genomic_DNA"/>
</dbReference>
<dbReference type="PROSITE" id="PS50887">
    <property type="entry name" value="GGDEF"/>
    <property type="match status" value="1"/>
</dbReference>
<dbReference type="EC" id="2.7.7.65" evidence="1"/>
<comment type="catalytic activity">
    <reaction evidence="2">
        <text>2 GTP = 3',3'-c-di-GMP + 2 diphosphate</text>
        <dbReference type="Rhea" id="RHEA:24898"/>
        <dbReference type="ChEBI" id="CHEBI:33019"/>
        <dbReference type="ChEBI" id="CHEBI:37565"/>
        <dbReference type="ChEBI" id="CHEBI:58805"/>
        <dbReference type="EC" id="2.7.7.65"/>
    </reaction>
</comment>
<gene>
    <name evidence="6" type="ORF">C4532_18740</name>
</gene>
<dbReference type="InterPro" id="IPR013976">
    <property type="entry name" value="HDOD"/>
</dbReference>
<dbReference type="GO" id="GO:0052621">
    <property type="term" value="F:diguanylate cyclase activity"/>
    <property type="evidence" value="ECO:0007669"/>
    <property type="project" value="UniProtKB-EC"/>
</dbReference>
<dbReference type="Proteomes" id="UP000285961">
    <property type="component" value="Unassembled WGS sequence"/>
</dbReference>
<evidence type="ECO:0000256" key="3">
    <source>
        <dbReference type="SAM" id="Coils"/>
    </source>
</evidence>
<dbReference type="InterPro" id="IPR050469">
    <property type="entry name" value="Diguanylate_Cyclase"/>
</dbReference>
<dbReference type="Gene3D" id="1.10.3210.10">
    <property type="entry name" value="Hypothetical protein af1432"/>
    <property type="match status" value="1"/>
</dbReference>
<comment type="caution">
    <text evidence="6">The sequence shown here is derived from an EMBL/GenBank/DDBJ whole genome shotgun (WGS) entry which is preliminary data.</text>
</comment>
<dbReference type="SUPFAM" id="SSF109604">
    <property type="entry name" value="HD-domain/PDEase-like"/>
    <property type="match status" value="1"/>
</dbReference>
<reference evidence="6 7" key="1">
    <citation type="journal article" date="2017" name="ISME J.">
        <title>Energy and carbon metabolisms in a deep terrestrial subsurface fluid microbial community.</title>
        <authorList>
            <person name="Momper L."/>
            <person name="Jungbluth S.P."/>
            <person name="Lee M.D."/>
            <person name="Amend J.P."/>
        </authorList>
    </citation>
    <scope>NUCLEOTIDE SEQUENCE [LARGE SCALE GENOMIC DNA]</scope>
    <source>
        <strain evidence="6">SURF_17</strain>
    </source>
</reference>
<organism evidence="6 7">
    <name type="scientific">Candidatus Abyssobacteria bacterium SURF_17</name>
    <dbReference type="NCBI Taxonomy" id="2093361"/>
    <lineage>
        <taxon>Bacteria</taxon>
        <taxon>Pseudomonadati</taxon>
        <taxon>Candidatus Hydrogenedentota</taxon>
        <taxon>Candidatus Abyssobacteria</taxon>
    </lineage>
</organism>
<dbReference type="AlphaFoldDB" id="A0A419ENZ9"/>
<keyword evidence="3" id="KW-0175">Coiled coil</keyword>
<feature type="domain" description="GGDEF" evidence="4">
    <location>
        <begin position="378"/>
        <end position="513"/>
    </location>
</feature>
<dbReference type="Pfam" id="PF08668">
    <property type="entry name" value="HDOD"/>
    <property type="match status" value="1"/>
</dbReference>
<dbReference type="InterPro" id="IPR043128">
    <property type="entry name" value="Rev_trsase/Diguanyl_cyclase"/>
</dbReference>
<dbReference type="SMART" id="SM00267">
    <property type="entry name" value="GGDEF"/>
    <property type="match status" value="1"/>
</dbReference>
<evidence type="ECO:0000259" key="4">
    <source>
        <dbReference type="PROSITE" id="PS50887"/>
    </source>
</evidence>
<dbReference type="Pfam" id="PF00990">
    <property type="entry name" value="GGDEF"/>
    <property type="match status" value="1"/>
</dbReference>
<dbReference type="PROSITE" id="PS51833">
    <property type="entry name" value="HDOD"/>
    <property type="match status" value="1"/>
</dbReference>
<feature type="domain" description="HDOD" evidence="5">
    <location>
        <begin position="20"/>
        <end position="215"/>
    </location>
</feature>
<name>A0A419ENZ9_9BACT</name>
<feature type="coiled-coil region" evidence="3">
    <location>
        <begin position="313"/>
        <end position="343"/>
    </location>
</feature>
<dbReference type="SUPFAM" id="SSF55073">
    <property type="entry name" value="Nucleotide cyclase"/>
    <property type="match status" value="1"/>
</dbReference>
<sequence>MRTETKKLDIRKVLAESEHLPTMPAVAKQLISLSEWDDIDLKVVAGIINKDISLSSKILRTVNSAFYALPHKISTLSQALVVLGLRATRSLTLSFCLAGMSSRGKAGRFDYSSFWTRSLNTAVAARELALVTGFRTDEEAFLAGLLQDIGIMVLGQCAPAVYQEIIELSAEGDVSLIDVEREHLGVDHVEVARLLFEKWNLPPQLCVPILYHHAPEKAERSDEETLLSIRIQNVAGHIGAWLYLSKSHGSSLEELKDIACRYLTISPKELEALLYRVDMRMEEIAGLFELNVERPNTYSGLLEKVQATLGDIVTDQERLLRELEASKIEAQKLAEQLRTANRLLLKEVRMDSLTGLANRQHFEDFLHRELNRSFRYNHSIALLFLDLDNLKSINDRYGHLEGSNSLRHCAEILKRQVRASDLVARYGGDEFVIALVETGGSDAMLAAERVRQCIAETPFVLTEGSEKMHLTASIGVTAWEPKMKPISMDVFLERADSAMYQAKRAGKNRISLS</sequence>
<evidence type="ECO:0000313" key="7">
    <source>
        <dbReference type="Proteomes" id="UP000285961"/>
    </source>
</evidence>
<dbReference type="NCBIfam" id="TIGR00254">
    <property type="entry name" value="GGDEF"/>
    <property type="match status" value="1"/>
</dbReference>
<accession>A0A419ENZ9</accession>
<dbReference type="PANTHER" id="PTHR45138">
    <property type="entry name" value="REGULATORY COMPONENTS OF SENSORY TRANSDUCTION SYSTEM"/>
    <property type="match status" value="1"/>
</dbReference>
<evidence type="ECO:0000256" key="1">
    <source>
        <dbReference type="ARBA" id="ARBA00012528"/>
    </source>
</evidence>
<evidence type="ECO:0000259" key="5">
    <source>
        <dbReference type="PROSITE" id="PS51833"/>
    </source>
</evidence>
<evidence type="ECO:0000256" key="2">
    <source>
        <dbReference type="ARBA" id="ARBA00034247"/>
    </source>
</evidence>
<dbReference type="InterPro" id="IPR000160">
    <property type="entry name" value="GGDEF_dom"/>
</dbReference>
<proteinExistence type="predicted"/>
<protein>
    <recommendedName>
        <fullName evidence="1">diguanylate cyclase</fullName>
        <ecNumber evidence="1">2.7.7.65</ecNumber>
    </recommendedName>
</protein>
<dbReference type="Gene3D" id="3.30.70.270">
    <property type="match status" value="1"/>
</dbReference>